<keyword evidence="6" id="KW-0418">Kinase</keyword>
<evidence type="ECO:0000259" key="16">
    <source>
        <dbReference type="PROSITE" id="PS50011"/>
    </source>
</evidence>
<dbReference type="PROSITE" id="PS50011">
    <property type="entry name" value="PROTEIN_KINASE_DOM"/>
    <property type="match status" value="1"/>
</dbReference>
<reference evidence="18" key="1">
    <citation type="journal article" date="2004" name="Nature">
        <title>Genome duplication in the teleost fish Tetraodon nigroviridis reveals the early vertebrate proto-karyotype.</title>
        <authorList>
            <person name="Jaillon O."/>
            <person name="Aury J.-M."/>
            <person name="Brunet F."/>
            <person name="Petit J.-L."/>
            <person name="Stange-Thomann N."/>
            <person name="Mauceli E."/>
            <person name="Bouneau L."/>
            <person name="Fischer C."/>
            <person name="Ozouf-Costaz C."/>
            <person name="Bernot A."/>
            <person name="Nicaud S."/>
            <person name="Jaffe D."/>
            <person name="Fisher S."/>
            <person name="Lutfalla G."/>
            <person name="Dossat C."/>
            <person name="Segurens B."/>
            <person name="Dasilva C."/>
            <person name="Salanoubat M."/>
            <person name="Levy M."/>
            <person name="Boudet N."/>
            <person name="Castellano S."/>
            <person name="Anthouard V."/>
            <person name="Jubin C."/>
            <person name="Castelli V."/>
            <person name="Katinka M."/>
            <person name="Vacherie B."/>
            <person name="Biemont C."/>
            <person name="Skalli Z."/>
            <person name="Cattolico L."/>
            <person name="Poulain J."/>
            <person name="De Berardinis V."/>
            <person name="Cruaud C."/>
            <person name="Duprat S."/>
            <person name="Brottier P."/>
            <person name="Coutanceau J.-P."/>
            <person name="Gouzy J."/>
            <person name="Parra G."/>
            <person name="Lardier G."/>
            <person name="Chapple C."/>
            <person name="McKernan K.J."/>
            <person name="McEwan P."/>
            <person name="Bosak S."/>
            <person name="Kellis M."/>
            <person name="Volff J.-N."/>
            <person name="Guigo R."/>
            <person name="Zody M.C."/>
            <person name="Mesirov J."/>
            <person name="Lindblad-Toh K."/>
            <person name="Birren B."/>
            <person name="Nusbaum C."/>
            <person name="Kahn D."/>
            <person name="Robinson-Rechavi M."/>
            <person name="Laudet V."/>
            <person name="Schachter V."/>
            <person name="Quetier F."/>
            <person name="Saurin W."/>
            <person name="Scarpelli C."/>
            <person name="Wincker P."/>
            <person name="Lander E.S."/>
            <person name="Weissenbach J."/>
            <person name="Roest Crollius H."/>
        </authorList>
    </citation>
    <scope>NUCLEOTIDE SEQUENCE [LARGE SCALE GENOMIC DNA]</scope>
</reference>
<evidence type="ECO:0000256" key="12">
    <source>
        <dbReference type="ARBA" id="ARBA00051243"/>
    </source>
</evidence>
<keyword evidence="7 14" id="KW-0067">ATP-binding</keyword>
<evidence type="ECO:0000256" key="4">
    <source>
        <dbReference type="ARBA" id="ARBA00022692"/>
    </source>
</evidence>
<keyword evidence="8" id="KW-1133">Transmembrane helix</keyword>
<dbReference type="InterPro" id="IPR020635">
    <property type="entry name" value="Tyr_kinase_cat_dom"/>
</dbReference>
<dbReference type="GO" id="GO:0005524">
    <property type="term" value="F:ATP binding"/>
    <property type="evidence" value="ECO:0007669"/>
    <property type="project" value="UniProtKB-KW"/>
</dbReference>
<dbReference type="PANTHER" id="PTHR46877:SF10">
    <property type="entry name" value="EPHRIN TYPE-A RECEPTOR 6"/>
    <property type="match status" value="1"/>
</dbReference>
<evidence type="ECO:0000256" key="1">
    <source>
        <dbReference type="ARBA" id="ARBA00004479"/>
    </source>
</evidence>
<dbReference type="GO" id="GO:0046872">
    <property type="term" value="F:metal ion binding"/>
    <property type="evidence" value="ECO:0007669"/>
    <property type="project" value="UniProtKB-KW"/>
</dbReference>
<dbReference type="SMART" id="SM00219">
    <property type="entry name" value="TyrKc"/>
    <property type="match status" value="1"/>
</dbReference>
<dbReference type="InterPro" id="IPR011009">
    <property type="entry name" value="Kinase-like_dom_sf"/>
</dbReference>
<dbReference type="EC" id="2.7.10.1" evidence="2"/>
<keyword evidence="18" id="KW-1185">Reference proteome</keyword>
<keyword evidence="4" id="KW-0812">Transmembrane</keyword>
<evidence type="ECO:0000256" key="8">
    <source>
        <dbReference type="ARBA" id="ARBA00022989"/>
    </source>
</evidence>
<dbReference type="SUPFAM" id="SSF56112">
    <property type="entry name" value="Protein kinase-like (PK-like)"/>
    <property type="match status" value="1"/>
</dbReference>
<evidence type="ECO:0000256" key="7">
    <source>
        <dbReference type="ARBA" id="ARBA00022840"/>
    </source>
</evidence>
<dbReference type="PANTHER" id="PTHR46877">
    <property type="entry name" value="EPH RECEPTOR A5"/>
    <property type="match status" value="1"/>
</dbReference>
<feature type="binding site" evidence="14">
    <location>
        <position position="222"/>
    </location>
    <ligand>
        <name>ATP</name>
        <dbReference type="ChEBI" id="CHEBI:30616"/>
    </ligand>
</feature>
<feature type="active site" description="Proton acceptor" evidence="13">
    <location>
        <position position="218"/>
    </location>
</feature>
<evidence type="ECO:0000256" key="13">
    <source>
        <dbReference type="PIRSR" id="PIRSR000615-1"/>
    </source>
</evidence>
<dbReference type="InterPro" id="IPR000719">
    <property type="entry name" value="Prot_kinase_dom"/>
</dbReference>
<evidence type="ECO:0000256" key="11">
    <source>
        <dbReference type="ARBA" id="ARBA00023170"/>
    </source>
</evidence>
<dbReference type="Ensembl" id="ENSTNIT00000006332.1">
    <property type="protein sequence ID" value="ENSTNIP00000006184.1"/>
    <property type="gene ID" value="ENSTNIG00000003594.1"/>
</dbReference>
<feature type="domain" description="Protein kinase" evidence="16">
    <location>
        <begin position="59"/>
        <end position="344"/>
    </location>
</feature>
<evidence type="ECO:0000256" key="5">
    <source>
        <dbReference type="ARBA" id="ARBA00022741"/>
    </source>
</evidence>
<dbReference type="GO" id="GO:0005005">
    <property type="term" value="F:transmembrane-ephrin receptor activity"/>
    <property type="evidence" value="ECO:0007669"/>
    <property type="project" value="TreeGrafter"/>
</dbReference>
<dbReference type="PROSITE" id="PS00109">
    <property type="entry name" value="PROTEIN_KINASE_TYR"/>
    <property type="match status" value="1"/>
</dbReference>
<dbReference type="InParanoid" id="H3CD61"/>
<feature type="binding site" evidence="15">
    <location>
        <position position="223"/>
    </location>
    <ligand>
        <name>Mg(2+)</name>
        <dbReference type="ChEBI" id="CHEBI:18420"/>
    </ligand>
</feature>
<dbReference type="GeneTree" id="ENSGT00940000154490"/>
<dbReference type="FunFam" id="3.30.200.20:FF:000001">
    <property type="entry name" value="Ephrin type-A receptor 5"/>
    <property type="match status" value="1"/>
</dbReference>
<keyword evidence="10" id="KW-0829">Tyrosine-protein kinase</keyword>
<dbReference type="InterPro" id="IPR008266">
    <property type="entry name" value="Tyr_kinase_AS"/>
</dbReference>
<dbReference type="Gene3D" id="1.10.510.10">
    <property type="entry name" value="Transferase(Phosphotransferase) domain 1"/>
    <property type="match status" value="2"/>
</dbReference>
<keyword evidence="5 14" id="KW-0547">Nucleotide-binding</keyword>
<evidence type="ECO:0000256" key="14">
    <source>
        <dbReference type="PIRSR" id="PIRSR000615-2"/>
    </source>
</evidence>
<keyword evidence="15" id="KW-0479">Metal-binding</keyword>
<dbReference type="Pfam" id="PF07714">
    <property type="entry name" value="PK_Tyr_Ser-Thr"/>
    <property type="match status" value="2"/>
</dbReference>
<comment type="catalytic activity">
    <reaction evidence="12">
        <text>L-tyrosyl-[protein] + ATP = O-phospho-L-tyrosyl-[protein] + ADP + H(+)</text>
        <dbReference type="Rhea" id="RHEA:10596"/>
        <dbReference type="Rhea" id="RHEA-COMP:10136"/>
        <dbReference type="Rhea" id="RHEA-COMP:20101"/>
        <dbReference type="ChEBI" id="CHEBI:15378"/>
        <dbReference type="ChEBI" id="CHEBI:30616"/>
        <dbReference type="ChEBI" id="CHEBI:46858"/>
        <dbReference type="ChEBI" id="CHEBI:61978"/>
        <dbReference type="ChEBI" id="CHEBI:456216"/>
        <dbReference type="EC" id="2.7.10.1"/>
    </reaction>
</comment>
<proteinExistence type="predicted"/>
<evidence type="ECO:0000256" key="9">
    <source>
        <dbReference type="ARBA" id="ARBA00023136"/>
    </source>
</evidence>
<dbReference type="PRINTS" id="PR00109">
    <property type="entry name" value="TYRKINASE"/>
</dbReference>
<feature type="binding site" evidence="15">
    <location>
        <position position="236"/>
    </location>
    <ligand>
        <name>Mg(2+)</name>
        <dbReference type="ChEBI" id="CHEBI:18420"/>
    </ligand>
</feature>
<keyword evidence="3" id="KW-0808">Transferase</keyword>
<evidence type="ECO:0000256" key="3">
    <source>
        <dbReference type="ARBA" id="ARBA00022679"/>
    </source>
</evidence>
<dbReference type="STRING" id="99883.ENSTNIP00000006184"/>
<dbReference type="GO" id="GO:0030425">
    <property type="term" value="C:dendrite"/>
    <property type="evidence" value="ECO:0007669"/>
    <property type="project" value="TreeGrafter"/>
</dbReference>
<dbReference type="Pfam" id="PF14575">
    <property type="entry name" value="EphA2_TM"/>
    <property type="match status" value="1"/>
</dbReference>
<dbReference type="OMA" id="IVIWECV"/>
<evidence type="ECO:0000256" key="6">
    <source>
        <dbReference type="ARBA" id="ARBA00022777"/>
    </source>
</evidence>
<dbReference type="GO" id="GO:0005886">
    <property type="term" value="C:plasma membrane"/>
    <property type="evidence" value="ECO:0007669"/>
    <property type="project" value="TreeGrafter"/>
</dbReference>
<organism evidence="17 18">
    <name type="scientific">Tetraodon nigroviridis</name>
    <name type="common">Spotted green pufferfish</name>
    <name type="synonym">Chelonodon nigroviridis</name>
    <dbReference type="NCBI Taxonomy" id="99883"/>
    <lineage>
        <taxon>Eukaryota</taxon>
        <taxon>Metazoa</taxon>
        <taxon>Chordata</taxon>
        <taxon>Craniata</taxon>
        <taxon>Vertebrata</taxon>
        <taxon>Euteleostomi</taxon>
        <taxon>Actinopterygii</taxon>
        <taxon>Neopterygii</taxon>
        <taxon>Teleostei</taxon>
        <taxon>Neoteleostei</taxon>
        <taxon>Acanthomorphata</taxon>
        <taxon>Eupercaria</taxon>
        <taxon>Tetraodontiformes</taxon>
        <taxon>Tetradontoidea</taxon>
        <taxon>Tetraodontidae</taxon>
        <taxon>Tetraodon</taxon>
    </lineage>
</organism>
<keyword evidence="15" id="KW-0460">Magnesium</keyword>
<evidence type="ECO:0000256" key="2">
    <source>
        <dbReference type="ARBA" id="ARBA00011902"/>
    </source>
</evidence>
<dbReference type="PIRSF" id="PIRSF000615">
    <property type="entry name" value="TyrPK_CSF1-R"/>
    <property type="match status" value="1"/>
</dbReference>
<evidence type="ECO:0000256" key="15">
    <source>
        <dbReference type="PIRSR" id="PIRSR000615-3"/>
    </source>
</evidence>
<dbReference type="HOGENOM" id="CLU_000288_7_40_1"/>
<evidence type="ECO:0000256" key="10">
    <source>
        <dbReference type="ARBA" id="ARBA00023137"/>
    </source>
</evidence>
<evidence type="ECO:0000313" key="17">
    <source>
        <dbReference type="Ensembl" id="ENSTNIP00000006184.1"/>
    </source>
</evidence>
<dbReference type="Gene3D" id="3.30.200.20">
    <property type="entry name" value="Phosphorylase Kinase, domain 1"/>
    <property type="match status" value="1"/>
</dbReference>
<evidence type="ECO:0000313" key="18">
    <source>
        <dbReference type="Proteomes" id="UP000007303"/>
    </source>
</evidence>
<reference evidence="17" key="2">
    <citation type="submission" date="2025-08" db="UniProtKB">
        <authorList>
            <consortium name="Ensembl"/>
        </authorList>
    </citation>
    <scope>IDENTIFICATION</scope>
</reference>
<accession>H3CD61</accession>
<dbReference type="AlphaFoldDB" id="H3CD61"/>
<comment type="subcellular location">
    <subcellularLocation>
        <location evidence="1">Membrane</location>
        <topology evidence="1">Single-pass type I membrane protein</topology>
    </subcellularLocation>
</comment>
<dbReference type="Proteomes" id="UP000007303">
    <property type="component" value="Unassembled WGS sequence"/>
</dbReference>
<dbReference type="InterPro" id="IPR001245">
    <property type="entry name" value="Ser-Thr/Tyr_kinase_cat_dom"/>
</dbReference>
<reference evidence="17" key="3">
    <citation type="submission" date="2025-09" db="UniProtKB">
        <authorList>
            <consortium name="Ensembl"/>
        </authorList>
    </citation>
    <scope>IDENTIFICATION</scope>
</reference>
<keyword evidence="9" id="KW-0472">Membrane</keyword>
<dbReference type="InterPro" id="IPR050449">
    <property type="entry name" value="Ephrin_rcpt_TKs"/>
</dbReference>
<dbReference type="InterPro" id="IPR027936">
    <property type="entry name" value="Eph_TM"/>
</dbReference>
<sequence length="358" mass="40975">RCQWYFKAKMTSEEKRRSSYQNGHVPFPGIKTYVDPDTYEDPTQAVHEFTKEIDPSRIRIERVIGAVGEFGEVCSGRLRTPGKKEIAVAIKTLKGGYVEHQRRDFLREASIMGQFDHPNIIRLEGVVTKTSCCFPQSDGQICASIWLTAEQNPFLKPNHPIFSGRPVMIVVEYMENGSLDSFLRQHDGHFTVIQLVGMLRGIASGMKYLSDMGYVHRDLAARNILVNSNLVCKVSDFGLSRVLEDDPEAAYTTTVPRTHFLQKCSKRNPNQFFSSLHEVMSYGERPYWEMSNQDVILSIEEGYRLPAPMGCPMALHQLMLHCWQKERNHRPKFTDVVSFLDKLIRNPSSLLPLMEDIQ</sequence>
<keyword evidence="11" id="KW-0675">Receptor</keyword>
<dbReference type="GO" id="GO:0007411">
    <property type="term" value="P:axon guidance"/>
    <property type="evidence" value="ECO:0007669"/>
    <property type="project" value="TreeGrafter"/>
</dbReference>
<name>H3CD61_TETNG</name>
<protein>
    <recommendedName>
        <fullName evidence="2">receptor protein-tyrosine kinase</fullName>
        <ecNumber evidence="2">2.7.10.1</ecNumber>
    </recommendedName>
</protein>